<evidence type="ECO:0000256" key="6">
    <source>
        <dbReference type="ARBA" id="ARBA00022953"/>
    </source>
</evidence>
<evidence type="ECO:0000256" key="7">
    <source>
        <dbReference type="ARBA" id="ARBA00048744"/>
    </source>
</evidence>
<accession>A0A9C7LLN3</accession>
<comment type="catalytic activity">
    <reaction evidence="7 8">
        <text>RNA(n) + a ribonucleoside 5'-triphosphate = RNA(n+1) + diphosphate</text>
        <dbReference type="Rhea" id="RHEA:21248"/>
        <dbReference type="Rhea" id="RHEA-COMP:14527"/>
        <dbReference type="Rhea" id="RHEA-COMP:17342"/>
        <dbReference type="ChEBI" id="CHEBI:33019"/>
        <dbReference type="ChEBI" id="CHEBI:61557"/>
        <dbReference type="ChEBI" id="CHEBI:140395"/>
        <dbReference type="EC" id="2.7.7.48"/>
    </reaction>
</comment>
<keyword evidence="3 8" id="KW-0808">Transferase</keyword>
<feature type="region of interest" description="Disordered" evidence="9">
    <location>
        <begin position="1157"/>
        <end position="1192"/>
    </location>
</feature>
<dbReference type="InterPro" id="IPR001795">
    <property type="entry name" value="RNA-dir_pol_luteovirus"/>
</dbReference>
<dbReference type="Gene3D" id="3.30.70.270">
    <property type="match status" value="1"/>
</dbReference>
<evidence type="ECO:0000256" key="9">
    <source>
        <dbReference type="SAM" id="MobiDB-lite"/>
    </source>
</evidence>
<keyword evidence="5 8" id="KW-0547">Nucleotide-binding</keyword>
<evidence type="ECO:0000313" key="10">
    <source>
        <dbReference type="EMBL" id="CAI5383927.1"/>
    </source>
</evidence>
<organism evidence="10">
    <name type="scientific">Heterosiphonia pulchra toti-like virus</name>
    <dbReference type="NCBI Taxonomy" id="2933116"/>
    <lineage>
        <taxon>Viruses</taxon>
        <taxon>Riboviria</taxon>
        <taxon>Orthornavirae</taxon>
        <taxon>Duplornaviricota</taxon>
        <taxon>Chrymotiviricetes</taxon>
        <taxon>Ghabrivirales</taxon>
        <taxon>Totiviridae</taxon>
    </lineage>
</organism>
<evidence type="ECO:0000256" key="8">
    <source>
        <dbReference type="RuleBase" id="RU364050"/>
    </source>
</evidence>
<dbReference type="EC" id="2.7.7.48" evidence="8"/>
<dbReference type="SUPFAM" id="SSF56672">
    <property type="entry name" value="DNA/RNA polymerases"/>
    <property type="match status" value="1"/>
</dbReference>
<gene>
    <name evidence="10" type="primary">RNA-dependent RNA polymerase</name>
</gene>
<reference evidence="10" key="1">
    <citation type="submission" date="2022-11" db="EMBL/GenBank/DDBJ databases">
        <authorList>
            <person name="Mifsud CO J."/>
            <person name="Holmes C E."/>
            <person name="Gallagher V R."/>
            <person name="Geoghegan L J."/>
        </authorList>
    </citation>
    <scope>NUCLEOTIDE SEQUENCE</scope>
</reference>
<feature type="region of interest" description="Disordered" evidence="9">
    <location>
        <begin position="82"/>
        <end position="102"/>
    </location>
</feature>
<dbReference type="GO" id="GO:0003723">
    <property type="term" value="F:RNA binding"/>
    <property type="evidence" value="ECO:0007669"/>
    <property type="project" value="InterPro"/>
</dbReference>
<evidence type="ECO:0000256" key="2">
    <source>
        <dbReference type="ARBA" id="ARBA00022484"/>
    </source>
</evidence>
<dbReference type="GO" id="GO:0006351">
    <property type="term" value="P:DNA-templated transcription"/>
    <property type="evidence" value="ECO:0007669"/>
    <property type="project" value="InterPro"/>
</dbReference>
<feature type="compositionally biased region" description="Low complexity" evidence="9">
    <location>
        <begin position="82"/>
        <end position="101"/>
    </location>
</feature>
<dbReference type="Pfam" id="PF02123">
    <property type="entry name" value="RdRP_4"/>
    <property type="match status" value="1"/>
</dbReference>
<evidence type="ECO:0000256" key="5">
    <source>
        <dbReference type="ARBA" id="ARBA00022741"/>
    </source>
</evidence>
<keyword evidence="4 8" id="KW-0548">Nucleotidyltransferase</keyword>
<comment type="similarity">
    <text evidence="1">Belongs to the totiviridae RNA-directed RNA polymerase family.</text>
</comment>
<feature type="region of interest" description="Disordered" evidence="9">
    <location>
        <begin position="782"/>
        <end position="871"/>
    </location>
</feature>
<dbReference type="GO" id="GO:0000166">
    <property type="term" value="F:nucleotide binding"/>
    <property type="evidence" value="ECO:0007669"/>
    <property type="project" value="UniProtKB-KW"/>
</dbReference>
<dbReference type="GO" id="GO:0003968">
    <property type="term" value="F:RNA-directed RNA polymerase activity"/>
    <property type="evidence" value="ECO:0007669"/>
    <property type="project" value="UniProtKB-KW"/>
</dbReference>
<keyword evidence="6 8" id="KW-0693">Viral RNA replication</keyword>
<evidence type="ECO:0000256" key="3">
    <source>
        <dbReference type="ARBA" id="ARBA00022679"/>
    </source>
</evidence>
<proteinExistence type="inferred from homology"/>
<evidence type="ECO:0000256" key="1">
    <source>
        <dbReference type="ARBA" id="ARBA00010455"/>
    </source>
</evidence>
<dbReference type="InterPro" id="IPR043128">
    <property type="entry name" value="Rev_trsase/Diguanyl_cyclase"/>
</dbReference>
<keyword evidence="2 8" id="KW-0696">RNA-directed RNA polymerase</keyword>
<feature type="compositionally biased region" description="Basic and acidic residues" evidence="9">
    <location>
        <begin position="854"/>
        <end position="866"/>
    </location>
</feature>
<evidence type="ECO:0000256" key="4">
    <source>
        <dbReference type="ARBA" id="ARBA00022695"/>
    </source>
</evidence>
<dbReference type="EMBL" id="OX380424">
    <property type="protein sequence ID" value="CAI5383927.1"/>
    <property type="molecule type" value="Genomic_RNA"/>
</dbReference>
<name>A0A9C7LLN3_9VIRU</name>
<dbReference type="InterPro" id="IPR043502">
    <property type="entry name" value="DNA/RNA_pol_sf"/>
</dbReference>
<sequence length="1949" mass="213503">MVMSSVFLTKHYTLSMFARGRKRWLEAKHEGKIVLVLELIKDMGHVVSAHPDGKEVSLACLPPIIFVGGDLSLVELTTDVSHSADSSTKSSDTGTSHSDGTVGFGGSADIQNCKDCGCTRRHVESSKKCKSCGTKLWVCDTCKQQANHRGCCFNCNPTPSPGQVGLGDSASPGLMVGGASLPADVPDRWRMIVPGGGDVFRATESKLAGLVGRTGRLINKSPNRGFLARYMTNYRRVGSANPLPDYVASRGSLSLASKEGRLPARVGRPQAWPLPDSNHVVSLFEEVGVIKNARVISQLVGSSNSADALIFASNIRRRLEGGDNHIMYLSRLYSLLHSAVTVQATGGRWRALQAPQPTIQHNLGSHWGEVAGSEDSTVMVPNGWSEAMVSVLMVCGSTTWPVVPELPDTNHVPHLHVWQYPEGCSFEVRTISRRIAMDGRVCAGHMTVRNIVAAIDAYVGFFRLGDQWSHVVGRGVLSLLGGDEKGPILPPPAHMADILYPLWTAGSEGVSGPIELPLFAQGMPGRCIVMEGLKNKAILKYITWCLYKMALENFELRGNASSTQCNAAGPLSWPAMGMQVGAVALSVLRRGGVAALSLFVKHADEQMRPFFEACGPDTLLELIMRATVDGNLSAPDPMSPYEWDLLDRPESVDIGRTVLEQSAFSGVKMMHVGEAVTALEIAKMSMLGLINDNGFIPETGPSYPINTHDIVALPSSACESRIGRAYLGGGSLGLEVEDIVVENSPWPQPIELDLAGLLPDWTRPIASSGPVAVIDELERGMGSLGAPSVSEGPAEPEVQTREEVPAPPQADKPSEVAQAEAPAVVSPEPEGSIVAEEQQAGREDGDEVAGEKVAAPEEKTESGKDDDWVEYGPNWLPDKEARSTLVTLTQALQESPELICDAPEHMILIDVKANGQCGPKALAISAEAQGLTGKVTTPEYWAKAAGALGLSQTERFGWWCERVFQALSNEDIAFANYVPEKKLIRRHSIAPVTLYYAHEDNHYLGAAPATVLPSNKEGTSTDVQVGGASASVRSANLKKIANLKAGDRVLAKWMSQLIRLVRRQMRGRSTCEQIATLLEAIQCEKSQPGSAAVLTWLRLNEGDLKPRVSGRGSIRMMSKCSLDCSSIEWGNHEVRRSWNLTWRLLLGLGLSGPRWETGQEMTGRKDTSNLVPEVEETTRSLPTPVGGETEKRRRATATLRLALKCKPGLKRIVRRSLREVFPPLGKVEGEVIRQRFDLSTCLRLLGKRHPGRAEQVIKCMADNAGSSGLFWSCVAAWGTLVADDAWAIGWIQLAASTHTPGCPHLKAFNERLLALGHANGDERPEVFNALLGLSNFGAKAYRDADWAEERRVLEQPPPTITLSGSRATRADWSKLIADEIAEMWDNEAAKRKVRNRQDWWADRANWTVAGSAAGAGSVLNTLKSLKGVVKRPSKQEYVECLGHKWPEAVLRRRPRLRCIPHTKRNEMGGKFRAIYGVDTEHYLISCHYTEVALAGLRSALGLGGEGERSPERVVWSTAIQTNSTRAVKGSWDYANFNMQHSIENIKLVYRSIADCIRGCTTPDVADEYREELEWLGTSLENGEIFDHSTGTWFTPKHGLLSGVRDTTLINTILNRVYVRAVNQEADERGITRAFNVNCHGDDVIMDHTSVTDGWAWQKLAMSMGFKASPHKCLVAKGRAEYLRNYFRNGHCGGQLGRALTSWVLENWDTREITPILELTNNMVNQGRLMVSRGANLHGVILMGSDAIKFWGRGQVDNTMLRVLQDSYKEVMENHLDIEITIPNNDEIDADTELAHTWAGRKSLTQATRASMAAELDELHMRGLTHERNLLMRKDITIMLQARARQLGGAERRVPITYTLGVEGRHEGLVISDGLKPTMGEYVSPVKVRKAPKQKAFTRLVTERSTTVRGRGVDPKREEKEELWLTQAQRVKPARLAHPLVVDRPVIIAV</sequence>
<protein>
    <recommendedName>
        <fullName evidence="8">RNA-directed RNA polymerase</fullName>
        <ecNumber evidence="8">2.7.7.48</ecNumber>
    </recommendedName>
</protein>